<dbReference type="OrthoDB" id="48988at2759"/>
<keyword evidence="3" id="KW-1185">Reference proteome</keyword>
<gene>
    <name evidence="2" type="ORF">KP509_17G023300</name>
</gene>
<sequence>MLQLQMGTAVFSHRPENFRIGTSVQIQIASDHFFLQQYQVPLWIDASDPWREWLLAKHTRWWLGKANMYYHWLITSYNMAHQCNQRWNLKKNDSWWHARFRDIWDSSYSFKMKVFMWRMFVGLFTLGAFLCKHGVKGVRCSHCASYAENMRHAFSLCPHIQRWWNALLLFPIWDVKPTKFNCTFLLFTSVDNAVNWSNNNARIG</sequence>
<evidence type="ECO:0000259" key="1">
    <source>
        <dbReference type="Pfam" id="PF13966"/>
    </source>
</evidence>
<protein>
    <recommendedName>
        <fullName evidence="1">Reverse transcriptase zinc-binding domain-containing protein</fullName>
    </recommendedName>
</protein>
<organism evidence="2 3">
    <name type="scientific">Ceratopteris richardii</name>
    <name type="common">Triangle waterfern</name>
    <dbReference type="NCBI Taxonomy" id="49495"/>
    <lineage>
        <taxon>Eukaryota</taxon>
        <taxon>Viridiplantae</taxon>
        <taxon>Streptophyta</taxon>
        <taxon>Embryophyta</taxon>
        <taxon>Tracheophyta</taxon>
        <taxon>Polypodiopsida</taxon>
        <taxon>Polypodiidae</taxon>
        <taxon>Polypodiales</taxon>
        <taxon>Pteridineae</taxon>
        <taxon>Pteridaceae</taxon>
        <taxon>Parkerioideae</taxon>
        <taxon>Ceratopteris</taxon>
    </lineage>
</organism>
<accession>A0A8T2STI7</accession>
<dbReference type="Proteomes" id="UP000825935">
    <property type="component" value="Chromosome 17"/>
</dbReference>
<evidence type="ECO:0000313" key="2">
    <source>
        <dbReference type="EMBL" id="KAH7372831.1"/>
    </source>
</evidence>
<reference evidence="2" key="1">
    <citation type="submission" date="2021-08" db="EMBL/GenBank/DDBJ databases">
        <title>WGS assembly of Ceratopteris richardii.</title>
        <authorList>
            <person name="Marchant D.B."/>
            <person name="Chen G."/>
            <person name="Jenkins J."/>
            <person name="Shu S."/>
            <person name="Leebens-Mack J."/>
            <person name="Grimwood J."/>
            <person name="Schmutz J."/>
            <person name="Soltis P."/>
            <person name="Soltis D."/>
            <person name="Chen Z.-H."/>
        </authorList>
    </citation>
    <scope>NUCLEOTIDE SEQUENCE</scope>
    <source>
        <strain evidence="2">Whitten #5841</strain>
        <tissue evidence="2">Leaf</tissue>
    </source>
</reference>
<feature type="domain" description="Reverse transcriptase zinc-binding" evidence="1">
    <location>
        <begin position="86"/>
        <end position="164"/>
    </location>
</feature>
<dbReference type="EMBL" id="CM035422">
    <property type="protein sequence ID" value="KAH7372831.1"/>
    <property type="molecule type" value="Genomic_DNA"/>
</dbReference>
<dbReference type="AlphaFoldDB" id="A0A8T2STI7"/>
<dbReference type="Pfam" id="PF13966">
    <property type="entry name" value="zf-RVT"/>
    <property type="match status" value="1"/>
</dbReference>
<comment type="caution">
    <text evidence="2">The sequence shown here is derived from an EMBL/GenBank/DDBJ whole genome shotgun (WGS) entry which is preliminary data.</text>
</comment>
<proteinExistence type="predicted"/>
<evidence type="ECO:0000313" key="3">
    <source>
        <dbReference type="Proteomes" id="UP000825935"/>
    </source>
</evidence>
<dbReference type="InterPro" id="IPR026960">
    <property type="entry name" value="RVT-Znf"/>
</dbReference>
<name>A0A8T2STI7_CERRI</name>